<protein>
    <submittedName>
        <fullName evidence="4">Tep6</fullName>
    </submittedName>
</protein>
<dbReference type="PANTHER" id="PTHR11412:SF172">
    <property type="entry name" value="LD23292P"/>
    <property type="match status" value="1"/>
</dbReference>
<dbReference type="Gene3D" id="2.60.40.1940">
    <property type="match status" value="1"/>
</dbReference>
<gene>
    <name evidence="4" type="ORF">LAZ67_3001895</name>
</gene>
<evidence type="ECO:0000313" key="5">
    <source>
        <dbReference type="Proteomes" id="UP001235939"/>
    </source>
</evidence>
<evidence type="ECO:0000259" key="3">
    <source>
        <dbReference type="Pfam" id="PF17791"/>
    </source>
</evidence>
<evidence type="ECO:0000313" key="4">
    <source>
        <dbReference type="EMBL" id="UYV64761.1"/>
    </source>
</evidence>
<feature type="signal peptide" evidence="1">
    <location>
        <begin position="1"/>
        <end position="18"/>
    </location>
</feature>
<dbReference type="Pfam" id="PF01835">
    <property type="entry name" value="MG2"/>
    <property type="match status" value="1"/>
</dbReference>
<dbReference type="EMBL" id="CP092865">
    <property type="protein sequence ID" value="UYV64761.1"/>
    <property type="molecule type" value="Genomic_DNA"/>
</dbReference>
<dbReference type="InterPro" id="IPR050473">
    <property type="entry name" value="A2M/Complement_sys"/>
</dbReference>
<feature type="chain" id="PRO_5045465439" evidence="1">
    <location>
        <begin position="19"/>
        <end position="646"/>
    </location>
</feature>
<dbReference type="Proteomes" id="UP001235939">
    <property type="component" value="Chromosome 03"/>
</dbReference>
<dbReference type="InterPro" id="IPR002890">
    <property type="entry name" value="MG2"/>
</dbReference>
<dbReference type="Gene3D" id="2.60.40.2950">
    <property type="match status" value="1"/>
</dbReference>
<feature type="non-terminal residue" evidence="4">
    <location>
        <position position="1"/>
    </location>
</feature>
<dbReference type="Gene3D" id="2.60.40.10">
    <property type="entry name" value="Immunoglobulins"/>
    <property type="match status" value="1"/>
</dbReference>
<accession>A0ABY6K7C4</accession>
<dbReference type="PANTHER" id="PTHR11412">
    <property type="entry name" value="MACROGLOBULIN / COMPLEMENT"/>
    <property type="match status" value="1"/>
</dbReference>
<dbReference type="InterPro" id="IPR041555">
    <property type="entry name" value="MG3"/>
</dbReference>
<dbReference type="Pfam" id="PF17791">
    <property type="entry name" value="MG3"/>
    <property type="match status" value="1"/>
</dbReference>
<feature type="domain" description="Macroglobulin" evidence="2">
    <location>
        <begin position="178"/>
        <end position="256"/>
    </location>
</feature>
<proteinExistence type="predicted"/>
<name>A0ABY6K7C4_9ARAC</name>
<organism evidence="4 5">
    <name type="scientific">Cordylochernes scorpioides</name>
    <dbReference type="NCBI Taxonomy" id="51811"/>
    <lineage>
        <taxon>Eukaryota</taxon>
        <taxon>Metazoa</taxon>
        <taxon>Ecdysozoa</taxon>
        <taxon>Arthropoda</taxon>
        <taxon>Chelicerata</taxon>
        <taxon>Arachnida</taxon>
        <taxon>Pseudoscorpiones</taxon>
        <taxon>Cheliferoidea</taxon>
        <taxon>Chernetidae</taxon>
        <taxon>Cordylochernes</taxon>
    </lineage>
</organism>
<dbReference type="InterPro" id="IPR013783">
    <property type="entry name" value="Ig-like_fold"/>
</dbReference>
<evidence type="ECO:0000256" key="1">
    <source>
        <dbReference type="SAM" id="SignalP"/>
    </source>
</evidence>
<feature type="domain" description="Macroglobulin" evidence="3">
    <location>
        <begin position="277"/>
        <end position="318"/>
    </location>
</feature>
<keyword evidence="1" id="KW-0732">Signal</keyword>
<dbReference type="Gene3D" id="2.60.40.1930">
    <property type="match status" value="1"/>
</dbReference>
<keyword evidence="5" id="KW-1185">Reference proteome</keyword>
<sequence length="646" mass="73044">MAIVAWLWWAAVLGTAWSQQQPNYNYLDNSPVTLMQDRIRGEPSYLILASRTIRPGQVYRVLATVYRTSQPITVRASLQRDGVELASTSQKTTVGVAETLLLKMALSIRNCGRVDEACSTYVIGWPGIALHRCTLQVPATSVAGSYRLRVEGNVNSVLGGTAFHNETELEFSQRSMTIFIQTDQPIYKQGQTVKFRTIPIGMDLKAFPDAIDVYMLDPGRQIMRRWLSRQSNFGAVSLEYDLSIQPTYGKWSIQVVAQVVLTDKMADNVCYTDQTLYEVNVTMPEFFMDTDKAIQGTIMANYTSGAPVVGNLSLEMYVEPYRPFQREPSGRPLLEQYFRVFVRLETFDGVCRGRVDLINGSVNMRFDNHHDWVKYNASAFVIKTGSTTQCQADLASREMAASHMRNGHHVQPLLTWSTNAAHPVSLRPYRVLSAWPAEPRLLVSLLLLPLLLFHPSLGPAKAELEHYDFVTKCCPVQRGTVASKCCIGTERRCYVQFEGYLRFQFPTKDLRLRTTSLDRARITVRAVVGERYLNRIEVGHGQALVFTSTVSLRFLGASPQVFKPFMPFKCYIVASYQDGTPLPDDVAQTQLELRAVVNFRDKGIRRLDVTRETMTQPGVWEVTIDLPLLLGDRQLLRNIEYLSLEV</sequence>
<reference evidence="4 5" key="1">
    <citation type="submission" date="2022-01" db="EMBL/GenBank/DDBJ databases">
        <title>A chromosomal length assembly of Cordylochernes scorpioides.</title>
        <authorList>
            <person name="Zeh D."/>
            <person name="Zeh J."/>
        </authorList>
    </citation>
    <scope>NUCLEOTIDE SEQUENCE [LARGE SCALE GENOMIC DNA]</scope>
    <source>
        <strain evidence="4">IN4F17</strain>
        <tissue evidence="4">Whole Body</tissue>
    </source>
</reference>
<evidence type="ECO:0000259" key="2">
    <source>
        <dbReference type="Pfam" id="PF01835"/>
    </source>
</evidence>